<feature type="region of interest" description="Disordered" evidence="1">
    <location>
        <begin position="1"/>
        <end position="110"/>
    </location>
</feature>
<feature type="compositionally biased region" description="Basic and acidic residues" evidence="1">
    <location>
        <begin position="1"/>
        <end position="10"/>
    </location>
</feature>
<organism evidence="2 3">
    <name type="scientific">Bugula neritina</name>
    <name type="common">Brown bryozoan</name>
    <name type="synonym">Sertularia neritina</name>
    <dbReference type="NCBI Taxonomy" id="10212"/>
    <lineage>
        <taxon>Eukaryota</taxon>
        <taxon>Metazoa</taxon>
        <taxon>Spiralia</taxon>
        <taxon>Lophotrochozoa</taxon>
        <taxon>Bryozoa</taxon>
        <taxon>Gymnolaemata</taxon>
        <taxon>Cheilostomatida</taxon>
        <taxon>Flustrina</taxon>
        <taxon>Buguloidea</taxon>
        <taxon>Bugulidae</taxon>
        <taxon>Bugula</taxon>
    </lineage>
</organism>
<evidence type="ECO:0000313" key="3">
    <source>
        <dbReference type="Proteomes" id="UP000593567"/>
    </source>
</evidence>
<gene>
    <name evidence="2" type="ORF">EB796_012849</name>
</gene>
<comment type="caution">
    <text evidence="2">The sequence shown here is derived from an EMBL/GenBank/DDBJ whole genome shotgun (WGS) entry which is preliminary data.</text>
</comment>
<protein>
    <submittedName>
        <fullName evidence="2">KLC1</fullName>
    </submittedName>
</protein>
<dbReference type="Proteomes" id="UP000593567">
    <property type="component" value="Unassembled WGS sequence"/>
</dbReference>
<evidence type="ECO:0000256" key="1">
    <source>
        <dbReference type="SAM" id="MobiDB-lite"/>
    </source>
</evidence>
<evidence type="ECO:0000313" key="2">
    <source>
        <dbReference type="EMBL" id="KAF6028864.1"/>
    </source>
</evidence>
<keyword evidence="3" id="KW-1185">Reference proteome</keyword>
<dbReference type="OrthoDB" id="413723at2759"/>
<feature type="compositionally biased region" description="Polar residues" evidence="1">
    <location>
        <begin position="79"/>
        <end position="95"/>
    </location>
</feature>
<feature type="compositionally biased region" description="Basic residues" evidence="1">
    <location>
        <begin position="44"/>
        <end position="59"/>
    </location>
</feature>
<dbReference type="EMBL" id="VXIV02001900">
    <property type="protein sequence ID" value="KAF6028864.1"/>
    <property type="molecule type" value="Genomic_DNA"/>
</dbReference>
<reference evidence="2" key="1">
    <citation type="submission" date="2020-06" db="EMBL/GenBank/DDBJ databases">
        <title>Draft genome of Bugula neritina, a colonial animal packing powerful symbionts and potential medicines.</title>
        <authorList>
            <person name="Rayko M."/>
        </authorList>
    </citation>
    <scope>NUCLEOTIDE SEQUENCE [LARGE SCALE GENOMIC DNA]</scope>
    <source>
        <strain evidence="2">Kwan_BN1</strain>
    </source>
</reference>
<dbReference type="AlphaFoldDB" id="A0A7J7JT74"/>
<sequence>MNCFLDKSDSTKSGQHAADDTNVEWSGDGSGKLRRSGSFSKLRASIRRSSAKLVQKLKGKSGDGNSDSNNSTNMKRAISLSTLNGDKKLNNQSSSKADRQLSAMKRATSSENVSTIYTVHDTGHI</sequence>
<accession>A0A7J7JT74</accession>
<name>A0A7J7JT74_BUGNE</name>
<proteinExistence type="predicted"/>